<evidence type="ECO:0000256" key="1">
    <source>
        <dbReference type="ARBA" id="ARBA00003917"/>
    </source>
</evidence>
<evidence type="ECO:0000259" key="15">
    <source>
        <dbReference type="PROSITE" id="PS50873"/>
    </source>
</evidence>
<dbReference type="PANTHER" id="PTHR31356:SF58">
    <property type="entry name" value="CYTOCHROME C PEROXIDASE, MITOCHONDRIAL"/>
    <property type="match status" value="1"/>
</dbReference>
<dbReference type="GO" id="GO:0004130">
    <property type="term" value="F:cytochrome-c peroxidase activity"/>
    <property type="evidence" value="ECO:0007669"/>
    <property type="project" value="UniProtKB-EC"/>
</dbReference>
<name>A0A1L0BQQ7_9ASCO</name>
<dbReference type="GO" id="GO:0034599">
    <property type="term" value="P:cellular response to oxidative stress"/>
    <property type="evidence" value="ECO:0007669"/>
    <property type="project" value="InterPro"/>
</dbReference>
<comment type="similarity">
    <text evidence="4">Belongs to the peroxidase family. Cytochrome c peroxidase subfamily.</text>
</comment>
<dbReference type="GO" id="GO:0020037">
    <property type="term" value="F:heme binding"/>
    <property type="evidence" value="ECO:0007669"/>
    <property type="project" value="UniProtKB-UniRule"/>
</dbReference>
<evidence type="ECO:0000256" key="11">
    <source>
        <dbReference type="ARBA" id="ARBA00023128"/>
    </source>
</evidence>
<dbReference type="InterPro" id="IPR044831">
    <property type="entry name" value="Ccp1-like"/>
</dbReference>
<dbReference type="Proteomes" id="UP000182334">
    <property type="component" value="Chromosome IV"/>
</dbReference>
<keyword evidence="7" id="KW-0479">Metal-binding</keyword>
<keyword evidence="19" id="KW-1185">Reference proteome</keyword>
<dbReference type="AlphaFoldDB" id="A0A1L0BQQ7"/>
<dbReference type="PROSITE" id="PS50873">
    <property type="entry name" value="PEROXIDASE_4"/>
    <property type="match status" value="1"/>
</dbReference>
<dbReference type="STRING" id="45354.A0A1L0BQQ7"/>
<dbReference type="Gene3D" id="1.10.520.10">
    <property type="match status" value="1"/>
</dbReference>
<dbReference type="GO" id="GO:0005759">
    <property type="term" value="C:mitochondrial matrix"/>
    <property type="evidence" value="ECO:0007669"/>
    <property type="project" value="UniProtKB-SubCell"/>
</dbReference>
<organism evidence="16 19">
    <name type="scientific">Sungouiella intermedia</name>
    <dbReference type="NCBI Taxonomy" id="45354"/>
    <lineage>
        <taxon>Eukaryota</taxon>
        <taxon>Fungi</taxon>
        <taxon>Dikarya</taxon>
        <taxon>Ascomycota</taxon>
        <taxon>Saccharomycotina</taxon>
        <taxon>Pichiomycetes</taxon>
        <taxon>Metschnikowiaceae</taxon>
        <taxon>Sungouiella</taxon>
    </lineage>
</organism>
<reference evidence="18" key="2">
    <citation type="submission" date="2016-10" db="EMBL/GenBank/DDBJ databases">
        <authorList>
            <person name="Geijer C."/>
            <person name="Jareborg N."/>
            <person name="Dainat J."/>
        </authorList>
    </citation>
    <scope>NUCLEOTIDE SEQUENCE [LARGE SCALE GENOMIC DNA]</scope>
    <source>
        <strain evidence="18">PYCC 4715</strain>
    </source>
</reference>
<dbReference type="Pfam" id="PF00141">
    <property type="entry name" value="peroxidase"/>
    <property type="match status" value="1"/>
</dbReference>
<comment type="function">
    <text evidence="1">Destroys radicals which are normally produced within the cells and which are toxic to biological systems.</text>
</comment>
<dbReference type="PANTHER" id="PTHR31356">
    <property type="entry name" value="THYLAKOID LUMENAL 29 KDA PROTEIN, CHLOROPLASTIC-RELATED"/>
    <property type="match status" value="1"/>
</dbReference>
<keyword evidence="10" id="KW-0408">Iron</keyword>
<feature type="domain" description="Plant heme peroxidase family profile" evidence="15">
    <location>
        <begin position="159"/>
        <end position="344"/>
    </location>
</feature>
<proteinExistence type="inferred from homology"/>
<comment type="subunit">
    <text evidence="12">Forms a one-to-one complex with cytochrome c.</text>
</comment>
<evidence type="ECO:0000256" key="2">
    <source>
        <dbReference type="ARBA" id="ARBA00004305"/>
    </source>
</evidence>
<protein>
    <recommendedName>
        <fullName evidence="14">Peroxidase</fullName>
        <ecNumber evidence="14">1.11.1.-</ecNumber>
    </recommendedName>
</protein>
<evidence type="ECO:0000313" key="17">
    <source>
        <dbReference type="EMBL" id="SGZ58328.1"/>
    </source>
</evidence>
<dbReference type="InterPro" id="IPR010255">
    <property type="entry name" value="Haem_peroxidase_sf"/>
</dbReference>
<evidence type="ECO:0000313" key="18">
    <source>
        <dbReference type="Proteomes" id="UP000182259"/>
    </source>
</evidence>
<dbReference type="EMBL" id="LT635769">
    <property type="protein sequence ID" value="SGZ58328.1"/>
    <property type="molecule type" value="Genomic_DNA"/>
</dbReference>
<dbReference type="GO" id="GO:0046872">
    <property type="term" value="F:metal ion binding"/>
    <property type="evidence" value="ECO:0007669"/>
    <property type="project" value="UniProtKB-UniRule"/>
</dbReference>
<dbReference type="EC" id="1.11.1.-" evidence="14"/>
<dbReference type="InterPro" id="IPR002207">
    <property type="entry name" value="Peroxidase_I"/>
</dbReference>
<dbReference type="SUPFAM" id="SSF48113">
    <property type="entry name" value="Heme-dependent peroxidases"/>
    <property type="match status" value="1"/>
</dbReference>
<dbReference type="Gene3D" id="1.10.420.10">
    <property type="entry name" value="Peroxidase, domain 2"/>
    <property type="match status" value="1"/>
</dbReference>
<evidence type="ECO:0000313" key="19">
    <source>
        <dbReference type="Proteomes" id="UP000182334"/>
    </source>
</evidence>
<dbReference type="FunFam" id="1.10.420.10:FF:000009">
    <property type="entry name" value="Ascorbate peroxidase"/>
    <property type="match status" value="1"/>
</dbReference>
<dbReference type="InterPro" id="IPR002016">
    <property type="entry name" value="Haem_peroxidase"/>
</dbReference>
<dbReference type="Proteomes" id="UP000182259">
    <property type="component" value="Chromosome VI"/>
</dbReference>
<dbReference type="PRINTS" id="PR00458">
    <property type="entry name" value="PEROXIDASE"/>
</dbReference>
<evidence type="ECO:0000256" key="14">
    <source>
        <dbReference type="RuleBase" id="RU363051"/>
    </source>
</evidence>
<evidence type="ECO:0000256" key="3">
    <source>
        <dbReference type="ARBA" id="ARBA00004569"/>
    </source>
</evidence>
<evidence type="ECO:0000256" key="9">
    <source>
        <dbReference type="ARBA" id="ARBA00023002"/>
    </source>
</evidence>
<comment type="subcellular location">
    <subcellularLocation>
        <location evidence="3">Mitochondrion intermembrane space</location>
    </subcellularLocation>
    <subcellularLocation>
        <location evidence="2">Mitochondrion matrix</location>
    </subcellularLocation>
</comment>
<evidence type="ECO:0000256" key="4">
    <source>
        <dbReference type="ARBA" id="ARBA00005997"/>
    </source>
</evidence>
<gene>
    <name evidence="17" type="ORF">SAMEA4029009_CIC11G00000004427</name>
    <name evidence="16" type="ORF">SAMEA4029010_CIC11G00000003646</name>
</gene>
<keyword evidence="5 14" id="KW-0575">Peroxidase</keyword>
<keyword evidence="8" id="KW-0809">Transit peptide</keyword>
<evidence type="ECO:0000256" key="5">
    <source>
        <dbReference type="ARBA" id="ARBA00022559"/>
    </source>
</evidence>
<evidence type="ECO:0000256" key="8">
    <source>
        <dbReference type="ARBA" id="ARBA00022946"/>
    </source>
</evidence>
<dbReference type="EMBL" id="LT635759">
    <property type="protein sequence ID" value="SGZ53579.1"/>
    <property type="molecule type" value="Genomic_DNA"/>
</dbReference>
<dbReference type="GO" id="GO:0042744">
    <property type="term" value="P:hydrogen peroxide catabolic process"/>
    <property type="evidence" value="ECO:0007669"/>
    <property type="project" value="TreeGrafter"/>
</dbReference>
<keyword evidence="11" id="KW-0496">Mitochondrion</keyword>
<evidence type="ECO:0000256" key="6">
    <source>
        <dbReference type="ARBA" id="ARBA00022617"/>
    </source>
</evidence>
<evidence type="ECO:0000256" key="10">
    <source>
        <dbReference type="ARBA" id="ARBA00023004"/>
    </source>
</evidence>
<reference evidence="16 19" key="1">
    <citation type="submission" date="2016-10" db="EMBL/GenBank/DDBJ databases">
        <authorList>
            <person name="de Groot N.N."/>
        </authorList>
    </citation>
    <scope>NUCLEOTIDE SEQUENCE [LARGE SCALE GENOMIC DNA]</scope>
    <source>
        <strain evidence="16 19">CBS 141442</strain>
        <strain evidence="17">PYCC 4715</strain>
    </source>
</reference>
<keyword evidence="9 14" id="KW-0560">Oxidoreductase</keyword>
<sequence length="351" mass="39280">MSAFAIRQSTFKTFKGKSFLFGVAGAGVLTYLYNNNFSNNNNNKNKNSNNTVKALFGGATAGRAASVPDGKTFKDYQGVYNDIAAKVREDDDVDDGAGRYGLLTRLAWHSSGTFDKKTKAGGSYGGTMVYAPEATDGENAGLEVARDFLYEFDVKYPWLSRGDLWTLGGVVAVQESGGPKIKWRPGRVDSTDRSLVPKNGFLPDASKEDAKYVRGVFSRMGFSDQETVALIGAHCLGRCHVNRSGFDGPWSNSFNMFTNDFYVQLLEGWHIRKWGGKRQYQDDDSNQLMMLPTDMVLKTDSLFVKYVKQYAKDQDLFFSDFSKAFTKLLENGIDFKGKEHWEFKTLDEQEE</sequence>
<comment type="catalytic activity">
    <reaction evidence="13">
        <text>2 Fe(II)-[cytochrome c] + H2O2 + 2 H(+) = 2 Fe(III)-[cytochrome c] + 2 H2O</text>
        <dbReference type="Rhea" id="RHEA:16581"/>
        <dbReference type="Rhea" id="RHEA-COMP:10350"/>
        <dbReference type="Rhea" id="RHEA-COMP:14399"/>
        <dbReference type="ChEBI" id="CHEBI:15377"/>
        <dbReference type="ChEBI" id="CHEBI:15378"/>
        <dbReference type="ChEBI" id="CHEBI:16240"/>
        <dbReference type="ChEBI" id="CHEBI:29033"/>
        <dbReference type="ChEBI" id="CHEBI:29034"/>
        <dbReference type="EC" id="1.11.1.5"/>
    </reaction>
</comment>
<evidence type="ECO:0000313" key="16">
    <source>
        <dbReference type="EMBL" id="SGZ53579.1"/>
    </source>
</evidence>
<dbReference type="OrthoDB" id="2859658at2759"/>
<dbReference type="GO" id="GO:0005758">
    <property type="term" value="C:mitochondrial intermembrane space"/>
    <property type="evidence" value="ECO:0007669"/>
    <property type="project" value="UniProtKB-SubCell"/>
</dbReference>
<accession>A0A1L0BQQ7</accession>
<keyword evidence="6" id="KW-0349">Heme</keyword>
<evidence type="ECO:0000256" key="13">
    <source>
        <dbReference type="ARBA" id="ARBA00049265"/>
    </source>
</evidence>
<evidence type="ECO:0000256" key="12">
    <source>
        <dbReference type="ARBA" id="ARBA00038574"/>
    </source>
</evidence>
<dbReference type="PRINTS" id="PR00459">
    <property type="entry name" value="ASPEROXIDASE"/>
</dbReference>
<dbReference type="GO" id="GO:0000302">
    <property type="term" value="P:response to reactive oxygen species"/>
    <property type="evidence" value="ECO:0007669"/>
    <property type="project" value="TreeGrafter"/>
</dbReference>
<evidence type="ECO:0000256" key="7">
    <source>
        <dbReference type="ARBA" id="ARBA00022723"/>
    </source>
</evidence>